<sequence length="148" mass="17791">MLTKLCKSIRCCIDKSKLITYFIKVLSILLADWILRNTHIQSMYRIKSIRPALLMIISAHSKLQLLIKIFKHFLTIINIGYEIFHLRNKYYLHSHISDVHKIHSFVWHLSLLYSLYPPNSLLLKLMVSYLIYTFQFIIIVVRFTRYFK</sequence>
<protein>
    <submittedName>
        <fullName evidence="3">Transmembrane protein</fullName>
    </submittedName>
</protein>
<keyword evidence="1" id="KW-0812">Transmembrane</keyword>
<keyword evidence="2" id="KW-1185">Reference proteome</keyword>
<dbReference type="AlphaFoldDB" id="A0A1I7W9U5"/>
<accession>A0A1I7W9U5</accession>
<keyword evidence="1" id="KW-1133">Transmembrane helix</keyword>
<feature type="transmembrane region" description="Helical" evidence="1">
    <location>
        <begin position="65"/>
        <end position="84"/>
    </location>
</feature>
<keyword evidence="1" id="KW-0472">Membrane</keyword>
<feature type="transmembrane region" description="Helical" evidence="1">
    <location>
        <begin position="121"/>
        <end position="143"/>
    </location>
</feature>
<evidence type="ECO:0000313" key="2">
    <source>
        <dbReference type="Proteomes" id="UP000095283"/>
    </source>
</evidence>
<name>A0A1I7W9U5_HETBA</name>
<organism evidence="2 3">
    <name type="scientific">Heterorhabditis bacteriophora</name>
    <name type="common">Entomopathogenic nematode worm</name>
    <dbReference type="NCBI Taxonomy" id="37862"/>
    <lineage>
        <taxon>Eukaryota</taxon>
        <taxon>Metazoa</taxon>
        <taxon>Ecdysozoa</taxon>
        <taxon>Nematoda</taxon>
        <taxon>Chromadorea</taxon>
        <taxon>Rhabditida</taxon>
        <taxon>Rhabditina</taxon>
        <taxon>Rhabditomorpha</taxon>
        <taxon>Strongyloidea</taxon>
        <taxon>Heterorhabditidae</taxon>
        <taxon>Heterorhabditis</taxon>
    </lineage>
</organism>
<evidence type="ECO:0000313" key="3">
    <source>
        <dbReference type="WBParaSite" id="Hba_01433"/>
    </source>
</evidence>
<dbReference type="WBParaSite" id="Hba_01433">
    <property type="protein sequence ID" value="Hba_01433"/>
    <property type="gene ID" value="Hba_01433"/>
</dbReference>
<dbReference type="Proteomes" id="UP000095283">
    <property type="component" value="Unplaced"/>
</dbReference>
<proteinExistence type="predicted"/>
<reference evidence="3" key="1">
    <citation type="submission" date="2016-11" db="UniProtKB">
        <authorList>
            <consortium name="WormBaseParasite"/>
        </authorList>
    </citation>
    <scope>IDENTIFICATION</scope>
</reference>
<evidence type="ECO:0000256" key="1">
    <source>
        <dbReference type="SAM" id="Phobius"/>
    </source>
</evidence>